<keyword evidence="1" id="KW-1133">Transmembrane helix</keyword>
<gene>
    <name evidence="2" type="ORF">LCGC14_0445890</name>
</gene>
<accession>A0A0F9T293</accession>
<feature type="transmembrane region" description="Helical" evidence="1">
    <location>
        <begin position="88"/>
        <end position="105"/>
    </location>
</feature>
<dbReference type="EMBL" id="LAZR01000436">
    <property type="protein sequence ID" value="KKN68932.1"/>
    <property type="molecule type" value="Genomic_DNA"/>
</dbReference>
<evidence type="ECO:0000256" key="1">
    <source>
        <dbReference type="SAM" id="Phobius"/>
    </source>
</evidence>
<keyword evidence="1" id="KW-0472">Membrane</keyword>
<comment type="caution">
    <text evidence="2">The sequence shown here is derived from an EMBL/GenBank/DDBJ whole genome shotgun (WGS) entry which is preliminary data.</text>
</comment>
<feature type="transmembrane region" description="Helical" evidence="1">
    <location>
        <begin position="15"/>
        <end position="32"/>
    </location>
</feature>
<sequence>MHNRPTLKHELQTPSFAFSLLGVLSLVASVVFERRRLEVPAFCLLGAAGVGGVAIALWTVVERKNEEWGWRGLYRALRHPDRYFWEGFWMHVPQFLMAIAIALVWRRRGMRESGG</sequence>
<keyword evidence="1" id="KW-0812">Transmembrane</keyword>
<evidence type="ECO:0000313" key="2">
    <source>
        <dbReference type="EMBL" id="KKN68932.1"/>
    </source>
</evidence>
<proteinExistence type="predicted"/>
<dbReference type="AlphaFoldDB" id="A0A0F9T293"/>
<feature type="transmembrane region" description="Helical" evidence="1">
    <location>
        <begin position="39"/>
        <end position="61"/>
    </location>
</feature>
<reference evidence="2" key="1">
    <citation type="journal article" date="2015" name="Nature">
        <title>Complex archaea that bridge the gap between prokaryotes and eukaryotes.</title>
        <authorList>
            <person name="Spang A."/>
            <person name="Saw J.H."/>
            <person name="Jorgensen S.L."/>
            <person name="Zaremba-Niedzwiedzka K."/>
            <person name="Martijn J."/>
            <person name="Lind A.E."/>
            <person name="van Eijk R."/>
            <person name="Schleper C."/>
            <person name="Guy L."/>
            <person name="Ettema T.J."/>
        </authorList>
    </citation>
    <scope>NUCLEOTIDE SEQUENCE</scope>
</reference>
<organism evidence="2">
    <name type="scientific">marine sediment metagenome</name>
    <dbReference type="NCBI Taxonomy" id="412755"/>
    <lineage>
        <taxon>unclassified sequences</taxon>
        <taxon>metagenomes</taxon>
        <taxon>ecological metagenomes</taxon>
    </lineage>
</organism>
<protein>
    <submittedName>
        <fullName evidence="2">Uncharacterized protein</fullName>
    </submittedName>
</protein>
<name>A0A0F9T293_9ZZZZ</name>